<sequence length="273" mass="31879">MITGMSKTTESSFVTPKKPLKDKISLISKSLYKVDLSYNPLLDLERSVIRGEAKDIKDAKPKRKPKISADRLTETLKLEHKTQAEGMRILSLPRLPYGNHKTYNDESGFVTDHFITDEDIQNDLNKAKALDEITRKFRIKEKRLKYVQNMQSRKAARLSQTEDFFSFESDGGHLMCNRVKEVIETYDAEKEKYSQKHPYVHLTFKDLEELKGRKRIKFRTQTDWTYQSMMTERLAVSKREVKRPKLLESQNFKMLEGALSSSRPLTCYTINLI</sequence>
<dbReference type="Proteomes" id="UP001162131">
    <property type="component" value="Unassembled WGS sequence"/>
</dbReference>
<comment type="caution">
    <text evidence="1">The sequence shown here is derived from an EMBL/GenBank/DDBJ whole genome shotgun (WGS) entry which is preliminary data.</text>
</comment>
<protein>
    <submittedName>
        <fullName evidence="1">Uncharacterized protein</fullName>
    </submittedName>
</protein>
<proteinExistence type="predicted"/>
<organism evidence="1 2">
    <name type="scientific">Blepharisma stoltei</name>
    <dbReference type="NCBI Taxonomy" id="1481888"/>
    <lineage>
        <taxon>Eukaryota</taxon>
        <taxon>Sar</taxon>
        <taxon>Alveolata</taxon>
        <taxon>Ciliophora</taxon>
        <taxon>Postciliodesmatophora</taxon>
        <taxon>Heterotrichea</taxon>
        <taxon>Heterotrichida</taxon>
        <taxon>Blepharismidae</taxon>
        <taxon>Blepharisma</taxon>
    </lineage>
</organism>
<keyword evidence="2" id="KW-1185">Reference proteome</keyword>
<accession>A0AAU9JXQ7</accession>
<dbReference type="AlphaFoldDB" id="A0AAU9JXQ7"/>
<gene>
    <name evidence="1" type="ORF">BSTOLATCC_MIC51016</name>
</gene>
<reference evidence="1" key="1">
    <citation type="submission" date="2021-09" db="EMBL/GenBank/DDBJ databases">
        <authorList>
            <consortium name="AG Swart"/>
            <person name="Singh M."/>
            <person name="Singh A."/>
            <person name="Seah K."/>
            <person name="Emmerich C."/>
        </authorList>
    </citation>
    <scope>NUCLEOTIDE SEQUENCE</scope>
    <source>
        <strain evidence="1">ATCC30299</strain>
    </source>
</reference>
<name>A0AAU9JXQ7_9CILI</name>
<dbReference type="EMBL" id="CAJZBQ010000051">
    <property type="protein sequence ID" value="CAG9330426.1"/>
    <property type="molecule type" value="Genomic_DNA"/>
</dbReference>
<evidence type="ECO:0000313" key="1">
    <source>
        <dbReference type="EMBL" id="CAG9330426.1"/>
    </source>
</evidence>
<evidence type="ECO:0000313" key="2">
    <source>
        <dbReference type="Proteomes" id="UP001162131"/>
    </source>
</evidence>